<evidence type="ECO:0000259" key="1">
    <source>
        <dbReference type="Pfam" id="PF13723"/>
    </source>
</evidence>
<dbReference type="InterPro" id="IPR016039">
    <property type="entry name" value="Thiolase-like"/>
</dbReference>
<evidence type="ECO:0000313" key="2">
    <source>
        <dbReference type="EMBL" id="MBZ6066750.1"/>
    </source>
</evidence>
<dbReference type="Proteomes" id="UP000774958">
    <property type="component" value="Unassembled WGS sequence"/>
</dbReference>
<reference evidence="2 3" key="1">
    <citation type="submission" date="2021-09" db="EMBL/GenBank/DDBJ databases">
        <title>Aeromonas schubertii isolated from Asian sea bass.</title>
        <authorList>
            <person name="Pinpimai K."/>
        </authorList>
    </citation>
    <scope>NUCLEOTIDE SEQUENCE [LARGE SCALE GENOMIC DNA]</scope>
    <source>
        <strain evidence="2 3">CHULA2021a</strain>
    </source>
</reference>
<dbReference type="InterPro" id="IPR014030">
    <property type="entry name" value="Ketoacyl_synth_N"/>
</dbReference>
<keyword evidence="3" id="KW-1185">Reference proteome</keyword>
<dbReference type="Gene3D" id="3.40.47.10">
    <property type="match status" value="1"/>
</dbReference>
<proteinExistence type="predicted"/>
<protein>
    <submittedName>
        <fullName evidence="2">Beta-ketoacyl synthase chain length factor</fullName>
    </submittedName>
</protein>
<evidence type="ECO:0000313" key="3">
    <source>
        <dbReference type="Proteomes" id="UP000774958"/>
    </source>
</evidence>
<name>A0ABS7VC80_9GAMM</name>
<comment type="caution">
    <text evidence="2">The sequence shown here is derived from an EMBL/GenBank/DDBJ whole genome shotgun (WGS) entry which is preliminary data.</text>
</comment>
<feature type="domain" description="Beta-ketoacyl synthase-like N-terminal" evidence="1">
    <location>
        <begin position="7"/>
        <end position="215"/>
    </location>
</feature>
<accession>A0ABS7VC80</accession>
<organism evidence="2 3">
    <name type="scientific">Aeromonas schubertii</name>
    <dbReference type="NCBI Taxonomy" id="652"/>
    <lineage>
        <taxon>Bacteria</taxon>
        <taxon>Pseudomonadati</taxon>
        <taxon>Pseudomonadota</taxon>
        <taxon>Gammaproteobacteria</taxon>
        <taxon>Aeromonadales</taxon>
        <taxon>Aeromonadaceae</taxon>
        <taxon>Aeromonas</taxon>
    </lineage>
</organism>
<dbReference type="EMBL" id="JAIRBT010000013">
    <property type="protein sequence ID" value="MBZ6066750.1"/>
    <property type="molecule type" value="Genomic_DNA"/>
</dbReference>
<dbReference type="SUPFAM" id="SSF53901">
    <property type="entry name" value="Thiolase-like"/>
    <property type="match status" value="1"/>
</dbReference>
<sequence length="217" mass="23316">MSTREEWLAWAQDGRWPLAASAATPHVPMMMARRMSQGGRLAVEVALELLARHPVDGAVFASRHGELERSLSLLGALAERRSLSPTDFSQSVHNTAAGLTSIQGKYPVPMSSVAAGSGSFAAALQEAMGMLADGMDRVLVISFEGKIPAFSQPWLADEAPPHAVGLVLARGEQWQGVATTSGATGSGDALTCWRAQLLEAPCFSTFDGRREWRWQRN</sequence>
<dbReference type="RefSeq" id="WP_224162878.1">
    <property type="nucleotide sequence ID" value="NZ_JAIRBT010000013.1"/>
</dbReference>
<gene>
    <name evidence="2" type="ORF">LA374_11085</name>
</gene>
<dbReference type="Pfam" id="PF13723">
    <property type="entry name" value="Ketoacyl-synt_2"/>
    <property type="match status" value="1"/>
</dbReference>